<proteinExistence type="predicted"/>
<gene>
    <name evidence="2" type="ORF">SAMN02745123_00907</name>
</gene>
<feature type="binding site" evidence="1">
    <location>
        <position position="211"/>
    </location>
    <ligand>
        <name>Mg(2+)</name>
        <dbReference type="ChEBI" id="CHEBI:18420"/>
        <label>1</label>
    </ligand>
</feature>
<dbReference type="OrthoDB" id="9798107at2"/>
<dbReference type="EMBL" id="FRAR01000007">
    <property type="protein sequence ID" value="SHK15309.1"/>
    <property type="molecule type" value="Genomic_DNA"/>
</dbReference>
<feature type="binding site" evidence="1">
    <location>
        <position position="34"/>
    </location>
    <ligand>
        <name>Mg(2+)</name>
        <dbReference type="ChEBI" id="CHEBI:18420"/>
        <label>1</label>
    </ligand>
</feature>
<dbReference type="InterPro" id="IPR036705">
    <property type="entry name" value="Ribosyl_crysJ1_sf"/>
</dbReference>
<dbReference type="PANTHER" id="PTHR16222">
    <property type="entry name" value="ADP-RIBOSYLGLYCOHYDROLASE"/>
    <property type="match status" value="1"/>
</dbReference>
<organism evidence="2 3">
    <name type="scientific">Desulforamulus aeronauticus DSM 10349</name>
    <dbReference type="NCBI Taxonomy" id="1121421"/>
    <lineage>
        <taxon>Bacteria</taxon>
        <taxon>Bacillati</taxon>
        <taxon>Bacillota</taxon>
        <taxon>Clostridia</taxon>
        <taxon>Eubacteriales</taxon>
        <taxon>Peptococcaceae</taxon>
        <taxon>Desulforamulus</taxon>
    </lineage>
</organism>
<dbReference type="PANTHER" id="PTHR16222:SF12">
    <property type="entry name" value="ADP-RIBOSYLGLYCOHYDROLASE-RELATED"/>
    <property type="match status" value="1"/>
</dbReference>
<dbReference type="Pfam" id="PF03747">
    <property type="entry name" value="ADP_ribosyl_GH"/>
    <property type="match status" value="1"/>
</dbReference>
<name>A0A1M6Q4W3_9FIRM</name>
<dbReference type="Gene3D" id="1.10.4080.10">
    <property type="entry name" value="ADP-ribosylation/Crystallin J1"/>
    <property type="match status" value="1"/>
</dbReference>
<protein>
    <submittedName>
        <fullName evidence="2">ADP-ribosylglycohydrolase</fullName>
    </submittedName>
</protein>
<sequence>MIGAIIGDIVGSVYEWNNIKTKDFPLFSPGCFFTDDTVMTLAIAEGLMNGGDDEDFIAAMKKYGRLYPDSGYGGRFGSWLFSDDINPYNSWGNGSAMRVSPVAWAFDILTEVEKYAKISAAVTHNHPEGIKGAQATAAAIFLARMGKTKEEIKAYIENKYGYDLNRSLDEIRPNYRFNESCQETVPEAIIAFLESVDFEDAIRNAISLGGDSDTLAAITGSIAEAAYCIPKEIKEKALSILDQGLLDVYREAQSRMKILIR</sequence>
<feature type="binding site" evidence="1">
    <location>
        <position position="213"/>
    </location>
    <ligand>
        <name>Mg(2+)</name>
        <dbReference type="ChEBI" id="CHEBI:18420"/>
        <label>1</label>
    </ligand>
</feature>
<evidence type="ECO:0000313" key="3">
    <source>
        <dbReference type="Proteomes" id="UP000183997"/>
    </source>
</evidence>
<keyword evidence="1" id="KW-0460">Magnesium</keyword>
<dbReference type="Proteomes" id="UP000183997">
    <property type="component" value="Unassembled WGS sequence"/>
</dbReference>
<keyword evidence="2" id="KW-0378">Hydrolase</keyword>
<evidence type="ECO:0000256" key="1">
    <source>
        <dbReference type="PIRSR" id="PIRSR605502-1"/>
    </source>
</evidence>
<feature type="binding site" evidence="1">
    <location>
        <position position="36"/>
    </location>
    <ligand>
        <name>Mg(2+)</name>
        <dbReference type="ChEBI" id="CHEBI:18420"/>
        <label>1</label>
    </ligand>
</feature>
<accession>A0A1M6Q4W3</accession>
<comment type="cofactor">
    <cofactor evidence="1">
        <name>Mg(2+)</name>
        <dbReference type="ChEBI" id="CHEBI:18420"/>
    </cofactor>
    <text evidence="1">Binds 2 magnesium ions per subunit.</text>
</comment>
<dbReference type="InterPro" id="IPR005502">
    <property type="entry name" value="Ribosyl_crysJ1"/>
</dbReference>
<dbReference type="RefSeq" id="WP_072911250.1">
    <property type="nucleotide sequence ID" value="NZ_FRAR01000007.1"/>
</dbReference>
<keyword evidence="3" id="KW-1185">Reference proteome</keyword>
<dbReference type="GO" id="GO:0016787">
    <property type="term" value="F:hydrolase activity"/>
    <property type="evidence" value="ECO:0007669"/>
    <property type="project" value="UniProtKB-KW"/>
</dbReference>
<feature type="binding site" evidence="1">
    <location>
        <position position="35"/>
    </location>
    <ligand>
        <name>Mg(2+)</name>
        <dbReference type="ChEBI" id="CHEBI:18420"/>
        <label>1</label>
    </ligand>
</feature>
<evidence type="ECO:0000313" key="2">
    <source>
        <dbReference type="EMBL" id="SHK15309.1"/>
    </source>
</evidence>
<dbReference type="InterPro" id="IPR050792">
    <property type="entry name" value="ADP-ribosylglycohydrolase"/>
</dbReference>
<reference evidence="3" key="1">
    <citation type="submission" date="2016-11" db="EMBL/GenBank/DDBJ databases">
        <authorList>
            <person name="Varghese N."/>
            <person name="Submissions S."/>
        </authorList>
    </citation>
    <scope>NUCLEOTIDE SEQUENCE [LARGE SCALE GENOMIC DNA]</scope>
    <source>
        <strain evidence="3">DSM 10349</strain>
    </source>
</reference>
<feature type="binding site" evidence="1">
    <location>
        <position position="214"/>
    </location>
    <ligand>
        <name>Mg(2+)</name>
        <dbReference type="ChEBI" id="CHEBI:18420"/>
        <label>1</label>
    </ligand>
</feature>
<keyword evidence="1" id="KW-0479">Metal-binding</keyword>
<dbReference type="AlphaFoldDB" id="A0A1M6Q4W3"/>
<dbReference type="SUPFAM" id="SSF101478">
    <property type="entry name" value="ADP-ribosylglycohydrolase"/>
    <property type="match status" value="1"/>
</dbReference>
<dbReference type="STRING" id="1121421.SAMN02745123_00907"/>
<dbReference type="GO" id="GO:0046872">
    <property type="term" value="F:metal ion binding"/>
    <property type="evidence" value="ECO:0007669"/>
    <property type="project" value="UniProtKB-KW"/>
</dbReference>